<dbReference type="GO" id="GO:0003824">
    <property type="term" value="F:catalytic activity"/>
    <property type="evidence" value="ECO:0007669"/>
    <property type="project" value="InterPro"/>
</dbReference>
<dbReference type="SUPFAM" id="SSF50800">
    <property type="entry name" value="PK beta-barrel domain-like"/>
    <property type="match status" value="1"/>
</dbReference>
<sequence>MHGSLQGIARHSEPRGEIEVLSSASISPETGISGDFRGGLKPGRNRRQVSLIRAEDWRSATGELGVSLPWWKRRANLLVENLDIPRMEGVLIRIGPSCLLEVTMECDPCARMDEIAAGLQAALAPGWRGGFLTRVLEGGPVALGDAIRIEA</sequence>
<feature type="domain" description="MOSC" evidence="1">
    <location>
        <begin position="18"/>
        <end position="150"/>
    </location>
</feature>
<name>A0A420ER95_9SPHN</name>
<dbReference type="Pfam" id="PF03473">
    <property type="entry name" value="MOSC"/>
    <property type="match status" value="1"/>
</dbReference>
<dbReference type="PROSITE" id="PS51340">
    <property type="entry name" value="MOSC"/>
    <property type="match status" value="1"/>
</dbReference>
<dbReference type="PANTHER" id="PTHR36930:SF1">
    <property type="entry name" value="MOSC DOMAIN-CONTAINING PROTEIN"/>
    <property type="match status" value="1"/>
</dbReference>
<dbReference type="GO" id="GO:0030151">
    <property type="term" value="F:molybdenum ion binding"/>
    <property type="evidence" value="ECO:0007669"/>
    <property type="project" value="InterPro"/>
</dbReference>
<dbReference type="EMBL" id="RAPF01000001">
    <property type="protein sequence ID" value="RKF23199.1"/>
    <property type="molecule type" value="Genomic_DNA"/>
</dbReference>
<organism evidence="2 3">
    <name type="scientific">Altericroceibacterium spongiae</name>
    <dbReference type="NCBI Taxonomy" id="2320269"/>
    <lineage>
        <taxon>Bacteria</taxon>
        <taxon>Pseudomonadati</taxon>
        <taxon>Pseudomonadota</taxon>
        <taxon>Alphaproteobacteria</taxon>
        <taxon>Sphingomonadales</taxon>
        <taxon>Erythrobacteraceae</taxon>
        <taxon>Altericroceibacterium</taxon>
    </lineage>
</organism>
<evidence type="ECO:0000313" key="3">
    <source>
        <dbReference type="Proteomes" id="UP000284395"/>
    </source>
</evidence>
<dbReference type="Gene3D" id="2.40.33.20">
    <property type="entry name" value="PK beta-barrel domain-like"/>
    <property type="match status" value="1"/>
</dbReference>
<dbReference type="InterPro" id="IPR011037">
    <property type="entry name" value="Pyrv_Knase-like_insert_dom_sf"/>
</dbReference>
<comment type="caution">
    <text evidence="2">The sequence shown here is derived from an EMBL/GenBank/DDBJ whole genome shotgun (WGS) entry which is preliminary data.</text>
</comment>
<reference evidence="2 3" key="1">
    <citation type="submission" date="2018-09" db="EMBL/GenBank/DDBJ databases">
        <title>Altererythrobacter spongiae sp. nov., isolated from a marine sponge.</title>
        <authorList>
            <person name="Zhuang L."/>
            <person name="Luo L."/>
        </authorList>
    </citation>
    <scope>NUCLEOTIDE SEQUENCE [LARGE SCALE GENOMIC DNA]</scope>
    <source>
        <strain evidence="2 3">HN-Y73</strain>
    </source>
</reference>
<proteinExistence type="predicted"/>
<dbReference type="RefSeq" id="WP_120323103.1">
    <property type="nucleotide sequence ID" value="NZ_RAPF01000001.1"/>
</dbReference>
<dbReference type="PANTHER" id="PTHR36930">
    <property type="entry name" value="METAL-SULFUR CLUSTER BIOSYNTHESIS PROTEINS YUAD-RELATED"/>
    <property type="match status" value="1"/>
</dbReference>
<dbReference type="OrthoDB" id="1550913at2"/>
<dbReference type="AlphaFoldDB" id="A0A420ER95"/>
<gene>
    <name evidence="2" type="ORF">D6851_01575</name>
</gene>
<protein>
    <submittedName>
        <fullName evidence="2">MOSC domain-containing protein</fullName>
    </submittedName>
</protein>
<evidence type="ECO:0000259" key="1">
    <source>
        <dbReference type="PROSITE" id="PS51340"/>
    </source>
</evidence>
<accession>A0A420ER95</accession>
<dbReference type="InterPro" id="IPR005302">
    <property type="entry name" value="MoCF_Sase_C"/>
</dbReference>
<keyword evidence="3" id="KW-1185">Reference proteome</keyword>
<evidence type="ECO:0000313" key="2">
    <source>
        <dbReference type="EMBL" id="RKF23199.1"/>
    </source>
</evidence>
<dbReference type="GO" id="GO:0030170">
    <property type="term" value="F:pyridoxal phosphate binding"/>
    <property type="evidence" value="ECO:0007669"/>
    <property type="project" value="InterPro"/>
</dbReference>
<dbReference type="Proteomes" id="UP000284395">
    <property type="component" value="Unassembled WGS sequence"/>
</dbReference>
<dbReference type="InterPro" id="IPR052716">
    <property type="entry name" value="MOSC_domain"/>
</dbReference>